<gene>
    <name evidence="3" type="ORF">NEOLEDRAFT_1135781</name>
</gene>
<dbReference type="STRING" id="1314782.A0A165RKS0"/>
<proteinExistence type="predicted"/>
<evidence type="ECO:0000256" key="2">
    <source>
        <dbReference type="SAM" id="SignalP"/>
    </source>
</evidence>
<dbReference type="Proteomes" id="UP000076761">
    <property type="component" value="Unassembled WGS sequence"/>
</dbReference>
<feature type="signal peptide" evidence="2">
    <location>
        <begin position="1"/>
        <end position="24"/>
    </location>
</feature>
<feature type="chain" id="PRO_5007865841" evidence="2">
    <location>
        <begin position="25"/>
        <end position="216"/>
    </location>
</feature>
<keyword evidence="4" id="KW-1185">Reference proteome</keyword>
<dbReference type="InParanoid" id="A0A165RKS0"/>
<keyword evidence="2" id="KW-0732">Signal</keyword>
<evidence type="ECO:0000313" key="3">
    <source>
        <dbReference type="EMBL" id="KZT23956.1"/>
    </source>
</evidence>
<accession>A0A165RKS0</accession>
<dbReference type="OrthoDB" id="4991875at2759"/>
<feature type="region of interest" description="Disordered" evidence="1">
    <location>
        <begin position="145"/>
        <end position="193"/>
    </location>
</feature>
<dbReference type="EMBL" id="KV425581">
    <property type="protein sequence ID" value="KZT23956.1"/>
    <property type="molecule type" value="Genomic_DNA"/>
</dbReference>
<dbReference type="AlphaFoldDB" id="A0A165RKS0"/>
<name>A0A165RKS0_9AGAM</name>
<evidence type="ECO:0000256" key="1">
    <source>
        <dbReference type="SAM" id="MobiDB-lite"/>
    </source>
</evidence>
<evidence type="ECO:0000313" key="4">
    <source>
        <dbReference type="Proteomes" id="UP000076761"/>
    </source>
</evidence>
<sequence>MARSIVALLFAAVVGYNLLALAGAQSTSLYIPALGGDGPLSVSEVGVGSDGRTTWAVGPGAASGTITPSLPGTATLVEGPGDAYLTYALGNVGGAAISCAISGSQAECAESLTQLGSTVVVTTIVSVSPEVVAIASSGSASASASARTTASSSGSASSATSTSPSSRSTASSSSPSQTSSTAPATSATGTSGASSVKRVSAGAMGVIVLGLFFCLL</sequence>
<organism evidence="3 4">
    <name type="scientific">Neolentinus lepideus HHB14362 ss-1</name>
    <dbReference type="NCBI Taxonomy" id="1314782"/>
    <lineage>
        <taxon>Eukaryota</taxon>
        <taxon>Fungi</taxon>
        <taxon>Dikarya</taxon>
        <taxon>Basidiomycota</taxon>
        <taxon>Agaricomycotina</taxon>
        <taxon>Agaricomycetes</taxon>
        <taxon>Gloeophyllales</taxon>
        <taxon>Gloeophyllaceae</taxon>
        <taxon>Neolentinus</taxon>
    </lineage>
</organism>
<reference evidence="3 4" key="1">
    <citation type="journal article" date="2016" name="Mol. Biol. Evol.">
        <title>Comparative Genomics of Early-Diverging Mushroom-Forming Fungi Provides Insights into the Origins of Lignocellulose Decay Capabilities.</title>
        <authorList>
            <person name="Nagy L.G."/>
            <person name="Riley R."/>
            <person name="Tritt A."/>
            <person name="Adam C."/>
            <person name="Daum C."/>
            <person name="Floudas D."/>
            <person name="Sun H."/>
            <person name="Yadav J.S."/>
            <person name="Pangilinan J."/>
            <person name="Larsson K.H."/>
            <person name="Matsuura K."/>
            <person name="Barry K."/>
            <person name="Labutti K."/>
            <person name="Kuo R."/>
            <person name="Ohm R.A."/>
            <person name="Bhattacharya S.S."/>
            <person name="Shirouzu T."/>
            <person name="Yoshinaga Y."/>
            <person name="Martin F.M."/>
            <person name="Grigoriev I.V."/>
            <person name="Hibbett D.S."/>
        </authorList>
    </citation>
    <scope>NUCLEOTIDE SEQUENCE [LARGE SCALE GENOMIC DNA]</scope>
    <source>
        <strain evidence="3 4">HHB14362 ss-1</strain>
    </source>
</reference>
<protein>
    <submittedName>
        <fullName evidence="3">Uncharacterized protein</fullName>
    </submittedName>
</protein>